<dbReference type="EMBL" id="QKZT01000007">
    <property type="protein sequence ID" value="PZX52542.1"/>
    <property type="molecule type" value="Genomic_DNA"/>
</dbReference>
<name>A0A2W7SP65_9BACT</name>
<dbReference type="Pfam" id="PF18096">
    <property type="entry name" value="Thump_like"/>
    <property type="match status" value="1"/>
</dbReference>
<evidence type="ECO:0000259" key="2">
    <source>
        <dbReference type="Pfam" id="PF22013"/>
    </source>
</evidence>
<comment type="caution">
    <text evidence="3">The sequence shown here is derived from an EMBL/GenBank/DDBJ whole genome shotgun (WGS) entry which is preliminary data.</text>
</comment>
<dbReference type="AlphaFoldDB" id="A0A2W7SP65"/>
<accession>A0A2W7SP65</accession>
<gene>
    <name evidence="3" type="ORF">LV85_01844</name>
</gene>
<keyword evidence="4" id="KW-1185">Reference proteome</keyword>
<dbReference type="InterPro" id="IPR029063">
    <property type="entry name" value="SAM-dependent_MTases_sf"/>
</dbReference>
<evidence type="ECO:0000313" key="4">
    <source>
        <dbReference type="Proteomes" id="UP000248882"/>
    </source>
</evidence>
<reference evidence="3 4" key="1">
    <citation type="submission" date="2018-06" db="EMBL/GenBank/DDBJ databases">
        <title>Genomic Encyclopedia of Archaeal and Bacterial Type Strains, Phase II (KMG-II): from individual species to whole genera.</title>
        <authorList>
            <person name="Goeker M."/>
        </authorList>
    </citation>
    <scope>NUCLEOTIDE SEQUENCE [LARGE SCALE GENOMIC DNA]</scope>
    <source>
        <strain evidence="3 4">DSM 19830</strain>
    </source>
</reference>
<protein>
    <submittedName>
        <fullName evidence="3">Uncharacterized protein</fullName>
    </submittedName>
</protein>
<evidence type="ECO:0000313" key="3">
    <source>
        <dbReference type="EMBL" id="PZX52542.1"/>
    </source>
</evidence>
<proteinExistence type="predicted"/>
<dbReference type="SUPFAM" id="SSF53335">
    <property type="entry name" value="S-adenosyl-L-methionine-dependent methyltransferases"/>
    <property type="match status" value="1"/>
</dbReference>
<evidence type="ECO:0000259" key="1">
    <source>
        <dbReference type="Pfam" id="PF18096"/>
    </source>
</evidence>
<dbReference type="Proteomes" id="UP000248882">
    <property type="component" value="Unassembled WGS sequence"/>
</dbReference>
<dbReference type="Gene3D" id="1.10.10.1110">
    <property type="entry name" value="Methyltransferase PG1098, N-terminal domain"/>
    <property type="match status" value="1"/>
</dbReference>
<organism evidence="3 4">
    <name type="scientific">Algoriphagus chordae</name>
    <dbReference type="NCBI Taxonomy" id="237019"/>
    <lineage>
        <taxon>Bacteria</taxon>
        <taxon>Pseudomonadati</taxon>
        <taxon>Bacteroidota</taxon>
        <taxon>Cytophagia</taxon>
        <taxon>Cytophagales</taxon>
        <taxon>Cyclobacteriaceae</taxon>
        <taxon>Algoriphagus</taxon>
    </lineage>
</organism>
<dbReference type="OrthoDB" id="1000417at2"/>
<dbReference type="InterPro" id="IPR054168">
    <property type="entry name" value="PG_1098_Fer"/>
</dbReference>
<dbReference type="Gene3D" id="3.40.50.150">
    <property type="entry name" value="Vaccinia Virus protein VP39"/>
    <property type="match status" value="1"/>
</dbReference>
<dbReference type="InterPro" id="IPR041497">
    <property type="entry name" value="Thump-like"/>
</dbReference>
<feature type="domain" description="PG-1098 ferredoxin-like" evidence="2">
    <location>
        <begin position="291"/>
        <end position="334"/>
    </location>
</feature>
<dbReference type="RefSeq" id="WP_111318566.1">
    <property type="nucleotide sequence ID" value="NZ_QKZT01000007.1"/>
</dbReference>
<feature type="domain" description="THUMP-like" evidence="1">
    <location>
        <begin position="335"/>
        <end position="402"/>
    </location>
</feature>
<dbReference type="Pfam" id="PF22013">
    <property type="entry name" value="PG_1098_Fer"/>
    <property type="match status" value="1"/>
</dbReference>
<sequence>MDLTQFHRADFQQFVQDHLMEDPALLLFKYQGKTDFDLKAAVQQISARQKAAKKLPSWASNSQLIFPASISLEQSSSEQTAEFKARDREGQIMIDLTGGFGVDFFYMSQGFETGIYCERQPELFQISKYNLELLKPSKGSEPLESSTKKLEFFEGDGLDHFVKSNKYFDLIYADPARRGKGNQKMYKLQDCEPDVYSAWEMMKSKSDSILLKLSPMLDISQALTELPDIQKVQVVSVKNEVKELLLHWFKEGVESPLTIEAVDLGAKESSFSFEQREEEISNSTFGEVEKYLIEPFSGILKAGAFKSFGARFGLKKLDPNSHLYTSSEFHKDLPARVFEVIDQVNPNKKELKQRFPFGKVNVMMRNYATGAADFKNKFGLRDGGEDFLIGTKTQSGFKIYWCRLATLQ</sequence>